<dbReference type="OrthoDB" id="448087at2759"/>
<dbReference type="Proteomes" id="UP000749559">
    <property type="component" value="Unassembled WGS sequence"/>
</dbReference>
<proteinExistence type="predicted"/>
<keyword evidence="2" id="KW-1185">Reference proteome</keyword>
<dbReference type="PANTHER" id="PTHR21549:SF1">
    <property type="entry name" value="COILED-COIL DOMAIN-CONTAINING PROTEIN 148"/>
    <property type="match status" value="1"/>
</dbReference>
<gene>
    <name evidence="1" type="ORF">OFUS_LOCUS13653</name>
</gene>
<sequence length="609" mass="71987">MSGRDLKTFMNTHRGTSAEAAKLVTRITDGIHSNKYKAVDYDQLKAFAAEKKFEGQMKLSKLRKFEQISKHNKEQNLLKQHHLIWKKEFMKLNNQRKKLQAEIENLVLNNSDEYIFQSLGDYEVDLMDSFNKFKIQTAEPIWTLREDLQYWVAAHNNKLEDDASQSQHSEISVMVENVKEQQQRVLEQLENEEASLEGELLAAFPDLVQPNDKDVETGIPTEAFELECPHDDLKVKVLQEFIALDERHQDRLIDLATQHPDVVINDVPHGSWSPEDHFVYAAISEQYPSGMTNRRLYFLDRMKMHLPHKTKASVISHDQWWLQYKYYHDRRKAIIHDWLRDRKELLQKTRAVFAEACIEQEMLEVKNKHKAMQQQLCSLLYDQVSQWKDQKLEAQQLEEELLARQLEDEQEQQKVVSEREKKRRDKEKQEVLQFNKKRAEEREKAEAYSRQRLEELKALMAEQAEYDKERVKFREDQIQKKQEEIQELKEQAEGEKKLQEARLEALREQVRPNVEADPARVAQQTQAWFNRQVAEDNIVIKKPLFEVNSFTAKQIGSDARVRLESKLREAGLHNTDYARSMLKQMQPPQAPRRDMESTVFKLPKPQDNT</sequence>
<evidence type="ECO:0000313" key="2">
    <source>
        <dbReference type="Proteomes" id="UP000749559"/>
    </source>
</evidence>
<dbReference type="AlphaFoldDB" id="A0A8J1UGX7"/>
<dbReference type="EMBL" id="CAIIXF020000007">
    <property type="protein sequence ID" value="CAH1788049.1"/>
    <property type="molecule type" value="Genomic_DNA"/>
</dbReference>
<accession>A0A8J1UGX7</accession>
<name>A0A8J1UGX7_OWEFU</name>
<comment type="caution">
    <text evidence="1">The sequence shown here is derived from an EMBL/GenBank/DDBJ whole genome shotgun (WGS) entry which is preliminary data.</text>
</comment>
<protein>
    <submittedName>
        <fullName evidence="1">Uncharacterized protein</fullName>
    </submittedName>
</protein>
<dbReference type="PANTHER" id="PTHR21549">
    <property type="entry name" value="MUTATED IN BLADDER CANCER 1"/>
    <property type="match status" value="1"/>
</dbReference>
<evidence type="ECO:0000313" key="1">
    <source>
        <dbReference type="EMBL" id="CAH1788049.1"/>
    </source>
</evidence>
<dbReference type="InterPro" id="IPR039902">
    <property type="entry name" value="CCDC148/CCDC112"/>
</dbReference>
<reference evidence="1" key="1">
    <citation type="submission" date="2022-03" db="EMBL/GenBank/DDBJ databases">
        <authorList>
            <person name="Martin C."/>
        </authorList>
    </citation>
    <scope>NUCLEOTIDE SEQUENCE</scope>
</reference>
<organism evidence="1 2">
    <name type="scientific">Owenia fusiformis</name>
    <name type="common">Polychaete worm</name>
    <dbReference type="NCBI Taxonomy" id="6347"/>
    <lineage>
        <taxon>Eukaryota</taxon>
        <taxon>Metazoa</taxon>
        <taxon>Spiralia</taxon>
        <taxon>Lophotrochozoa</taxon>
        <taxon>Annelida</taxon>
        <taxon>Polychaeta</taxon>
        <taxon>Sedentaria</taxon>
        <taxon>Canalipalpata</taxon>
        <taxon>Sabellida</taxon>
        <taxon>Oweniida</taxon>
        <taxon>Oweniidae</taxon>
        <taxon>Owenia</taxon>
    </lineage>
</organism>